<reference evidence="2 3" key="1">
    <citation type="submission" date="2019-07" db="EMBL/GenBank/DDBJ databases">
        <title>Whole genome shotgun sequence of Vibrio superstes NBRC 103154.</title>
        <authorList>
            <person name="Hosoyama A."/>
            <person name="Uohara A."/>
            <person name="Ohji S."/>
            <person name="Ichikawa N."/>
        </authorList>
    </citation>
    <scope>NUCLEOTIDE SEQUENCE [LARGE SCALE GENOMIC DNA]</scope>
    <source>
        <strain evidence="2 3">NBRC 103154</strain>
    </source>
</reference>
<evidence type="ECO:0008006" key="4">
    <source>
        <dbReference type="Google" id="ProtNLM"/>
    </source>
</evidence>
<dbReference type="RefSeq" id="WP_119008539.1">
    <property type="nucleotide sequence ID" value="NZ_BJXK01000004.1"/>
</dbReference>
<evidence type="ECO:0000313" key="2">
    <source>
        <dbReference type="EMBL" id="GEM79029.1"/>
    </source>
</evidence>
<comment type="caution">
    <text evidence="2">The sequence shown here is derived from an EMBL/GenBank/DDBJ whole genome shotgun (WGS) entry which is preliminary data.</text>
</comment>
<keyword evidence="1" id="KW-0812">Transmembrane</keyword>
<organism evidence="2 3">
    <name type="scientific">Vibrio superstes NBRC 103154</name>
    <dbReference type="NCBI Taxonomy" id="1219062"/>
    <lineage>
        <taxon>Bacteria</taxon>
        <taxon>Pseudomonadati</taxon>
        <taxon>Pseudomonadota</taxon>
        <taxon>Gammaproteobacteria</taxon>
        <taxon>Vibrionales</taxon>
        <taxon>Vibrionaceae</taxon>
        <taxon>Vibrio</taxon>
    </lineage>
</organism>
<dbReference type="Pfam" id="PF14316">
    <property type="entry name" value="DUF4381"/>
    <property type="match status" value="1"/>
</dbReference>
<feature type="transmembrane region" description="Helical" evidence="1">
    <location>
        <begin position="31"/>
        <end position="49"/>
    </location>
</feature>
<keyword evidence="1" id="KW-1133">Transmembrane helix</keyword>
<dbReference type="OrthoDB" id="6398942at2"/>
<keyword evidence="3" id="KW-1185">Reference proteome</keyword>
<evidence type="ECO:0000256" key="1">
    <source>
        <dbReference type="SAM" id="Phobius"/>
    </source>
</evidence>
<dbReference type="AlphaFoldDB" id="A0A511QNX8"/>
<gene>
    <name evidence="2" type="ORF">VSU01S_12740</name>
</gene>
<name>A0A511QNX8_9VIBR</name>
<keyword evidence="1" id="KW-0472">Membrane</keyword>
<dbReference type="EMBL" id="BJXK01000004">
    <property type="protein sequence ID" value="GEM79029.1"/>
    <property type="molecule type" value="Genomic_DNA"/>
</dbReference>
<accession>A0A511QNX8</accession>
<dbReference type="InterPro" id="IPR025489">
    <property type="entry name" value="DUF4381"/>
</dbReference>
<protein>
    <recommendedName>
        <fullName evidence="4">DUF4381 domain-containing protein</fullName>
    </recommendedName>
</protein>
<evidence type="ECO:0000313" key="3">
    <source>
        <dbReference type="Proteomes" id="UP000321113"/>
    </source>
</evidence>
<sequence length="158" mass="18530">MSKNNILLADLIDPIAPEAISWLPQTSAWKLLLLIVCFFCSVALWKSWIHYRNNKYRRDALKAIARVEQSDVIRATKTLNSILRQVVFTHYAGLSSANVMGASWLEFLDSKSQQTRFTSELGNKWIKTLYEPMDRCQWSKQEFMALYQEVRTWLETHR</sequence>
<proteinExistence type="predicted"/>
<dbReference type="Proteomes" id="UP000321113">
    <property type="component" value="Unassembled WGS sequence"/>
</dbReference>